<evidence type="ECO:0000313" key="10">
    <source>
        <dbReference type="Proteomes" id="UP000245921"/>
    </source>
</evidence>
<feature type="region of interest" description="Disordered" evidence="8">
    <location>
        <begin position="333"/>
        <end position="352"/>
    </location>
</feature>
<organism evidence="9 10">
    <name type="scientific">Oceanotoga teriensis</name>
    <dbReference type="NCBI Taxonomy" id="515440"/>
    <lineage>
        <taxon>Bacteria</taxon>
        <taxon>Thermotogati</taxon>
        <taxon>Thermotogota</taxon>
        <taxon>Thermotogae</taxon>
        <taxon>Petrotogales</taxon>
        <taxon>Petrotogaceae</taxon>
        <taxon>Oceanotoga</taxon>
    </lineage>
</organism>
<dbReference type="PANTHER" id="PTHR30161:SF1">
    <property type="entry name" value="FLAGELLAR BIOSYNTHESIS PROTEIN FLHA-RELATED"/>
    <property type="match status" value="1"/>
</dbReference>
<evidence type="ECO:0000256" key="2">
    <source>
        <dbReference type="ARBA" id="ARBA00008835"/>
    </source>
</evidence>
<evidence type="ECO:0000256" key="5">
    <source>
        <dbReference type="ARBA" id="ARBA00022989"/>
    </source>
</evidence>
<dbReference type="GO" id="GO:0044780">
    <property type="term" value="P:bacterial-type flagellum assembly"/>
    <property type="evidence" value="ECO:0007669"/>
    <property type="project" value="InterPro"/>
</dbReference>
<dbReference type="NCBIfam" id="TIGR01398">
    <property type="entry name" value="FlhA"/>
    <property type="match status" value="1"/>
</dbReference>
<keyword evidence="5 7" id="KW-1133">Transmembrane helix</keyword>
<dbReference type="PANTHER" id="PTHR30161">
    <property type="entry name" value="FLAGELLAR EXPORT PROTEIN, MEMBRANE FLHA SUBUNIT-RELATED"/>
    <property type="match status" value="1"/>
</dbReference>
<name>A0AA45C5E0_9BACT</name>
<feature type="transmembrane region" description="Helical" evidence="7">
    <location>
        <begin position="63"/>
        <end position="83"/>
    </location>
</feature>
<keyword evidence="9" id="KW-0969">Cilium</keyword>
<keyword evidence="4 7" id="KW-0812">Transmembrane</keyword>
<keyword evidence="7" id="KW-0813">Transport</keyword>
<keyword evidence="3 7" id="KW-1003">Cell membrane</keyword>
<evidence type="ECO:0000256" key="4">
    <source>
        <dbReference type="ARBA" id="ARBA00022692"/>
    </source>
</evidence>
<dbReference type="InterPro" id="IPR001712">
    <property type="entry name" value="T3SS_FHIPEP"/>
</dbReference>
<dbReference type="InterPro" id="IPR006301">
    <property type="entry name" value="FlhA"/>
</dbReference>
<evidence type="ECO:0000256" key="8">
    <source>
        <dbReference type="SAM" id="MobiDB-lite"/>
    </source>
</evidence>
<evidence type="ECO:0000256" key="7">
    <source>
        <dbReference type="RuleBase" id="RU364093"/>
    </source>
</evidence>
<feature type="compositionally biased region" description="Polar residues" evidence="8">
    <location>
        <begin position="333"/>
        <end position="343"/>
    </location>
</feature>
<protein>
    <recommendedName>
        <fullName evidence="7">Flagellar biosynthesis protein FlhA</fullName>
    </recommendedName>
</protein>
<evidence type="ECO:0000256" key="1">
    <source>
        <dbReference type="ARBA" id="ARBA00004651"/>
    </source>
</evidence>
<comment type="similarity">
    <text evidence="2 7">Belongs to the FHIPEP (flagella/HR/invasion proteins export pore) family.</text>
</comment>
<dbReference type="Gene3D" id="3.40.50.12790">
    <property type="entry name" value="FHIPEP family, domain 4"/>
    <property type="match status" value="1"/>
</dbReference>
<keyword evidence="10" id="KW-1185">Reference proteome</keyword>
<reference evidence="9 10" key="1">
    <citation type="submission" date="2018-05" db="EMBL/GenBank/DDBJ databases">
        <title>Genomic Encyclopedia of Type Strains, Phase IV (KMG-IV): sequencing the most valuable type-strain genomes for metagenomic binning, comparative biology and taxonomic classification.</title>
        <authorList>
            <person name="Goeker M."/>
        </authorList>
    </citation>
    <scope>NUCLEOTIDE SEQUENCE [LARGE SCALE GENOMIC DNA]</scope>
    <source>
        <strain evidence="9 10">DSM 24906</strain>
    </source>
</reference>
<dbReference type="Gene3D" id="1.10.8.540">
    <property type="entry name" value="FHIPEP family, domain 3"/>
    <property type="match status" value="1"/>
</dbReference>
<dbReference type="PRINTS" id="PR00949">
    <property type="entry name" value="TYPE3IMAPROT"/>
</dbReference>
<comment type="function">
    <text evidence="7">Required for formation of the rod structure of the flagellar apparatus. Together with FliI and FliH, may constitute the export apparatus of flagellin.</text>
</comment>
<feature type="transmembrane region" description="Helical" evidence="7">
    <location>
        <begin position="275"/>
        <end position="308"/>
    </location>
</feature>
<feature type="transmembrane region" description="Helical" evidence="7">
    <location>
        <begin position="234"/>
        <end position="255"/>
    </location>
</feature>
<keyword evidence="7" id="KW-1005">Bacterial flagellum biogenesis</keyword>
<dbReference type="Proteomes" id="UP000245921">
    <property type="component" value="Unassembled WGS sequence"/>
</dbReference>
<accession>A0AA45C5E0</accession>
<dbReference type="Gene3D" id="3.40.30.60">
    <property type="entry name" value="FHIPEP family, domain 1"/>
    <property type="match status" value="1"/>
</dbReference>
<keyword evidence="9" id="KW-0282">Flagellum</keyword>
<feature type="transmembrane region" description="Helical" evidence="7">
    <location>
        <begin position="103"/>
        <end position="124"/>
    </location>
</feature>
<dbReference type="RefSeq" id="WP_109605744.1">
    <property type="nucleotide sequence ID" value="NZ_QGGI01000017.1"/>
</dbReference>
<evidence type="ECO:0000256" key="6">
    <source>
        <dbReference type="ARBA" id="ARBA00023136"/>
    </source>
</evidence>
<keyword evidence="9" id="KW-0966">Cell projection</keyword>
<proteinExistence type="inferred from homology"/>
<comment type="subcellular location">
    <subcellularLocation>
        <location evidence="1 7">Cell membrane</location>
        <topology evidence="1 7">Multi-pass membrane protein</topology>
    </subcellularLocation>
</comment>
<evidence type="ECO:0000313" key="9">
    <source>
        <dbReference type="EMBL" id="PWJ88734.1"/>
    </source>
</evidence>
<dbReference type="InterPro" id="IPR042193">
    <property type="entry name" value="FHIPEP_3"/>
</dbReference>
<dbReference type="InterPro" id="IPR042196">
    <property type="entry name" value="FHIPEP_4"/>
</dbReference>
<gene>
    <name evidence="7" type="primary">flhA</name>
    <name evidence="9" type="ORF">C7380_11724</name>
</gene>
<feature type="transmembrane region" description="Helical" evidence="7">
    <location>
        <begin position="193"/>
        <end position="214"/>
    </location>
</feature>
<keyword evidence="7" id="KW-1006">Bacterial flagellum protein export</keyword>
<sequence length="698" mass="76737">MKFKGMDVIVAVLIVGMVLLMVLPIPPFLLDFLQLFNIGLSIIILLSSLYVKKALDISSFPSLLLITTLLRLSLNVSSTRLILLQGQAFEGKVIRAFGDFVVGGNFIVGIVIFLILIIIQFLVITKGSERISEVTARFTLDAMPGKQMSIDADLSSGLITEEQARNRREEIRREADFYGAMDGASKFVRGDAIAGLIITLINILGGLLIGVLQQGLSIGEAAELYTLFTVGDGLVAQIPALLISTASGMIVSRAASKENFGTDVIKELASEKKVLYITGIMIISIGLFSPLPALPAIILGFFLILIAIMNNKNSEEYLLESAGKVDSFTPQNSLNQSENQMPRNISPPLTSPDEVSEVIQNDTIEVDIGYGLIPLADPSQGGDLLDRITIVRKQIAYELGIVISPVRIRDSVLLSSNEYIIKLKGVEIGRYELLPDRLLAINSGMASEELAGIQSQEPSFGLSAYWIDESEKDNAISNGYTVVDAPSVFATHLSELIKKYSHEIVGIKELEILVEGLRVKNSTLVDTLIPSMLKMHELKNIIQGLLYEKLSIRNLPLIFEYLIESSDKYGNDHEKLLEHVRIGLGRQICEQLKSSDGQLHVVALDSMVEKKILDSIAEGEEGRYLAIEPEYTNILIERLSKNLENLMMKGFNPVLICSKSIRYPLSTVLLNFVQNINIIAYEEVPADTSLNVDQVIAI</sequence>
<keyword evidence="7" id="KW-0653">Protein transport</keyword>
<dbReference type="PIRSF" id="PIRSF005419">
    <property type="entry name" value="FlhA"/>
    <property type="match status" value="1"/>
</dbReference>
<dbReference type="AlphaFoldDB" id="A0AA45C5E0"/>
<comment type="caution">
    <text evidence="9">The sequence shown here is derived from an EMBL/GenBank/DDBJ whole genome shotgun (WGS) entry which is preliminary data.</text>
</comment>
<dbReference type="Pfam" id="PF00771">
    <property type="entry name" value="FHIPEP"/>
    <property type="match status" value="1"/>
</dbReference>
<evidence type="ECO:0000256" key="3">
    <source>
        <dbReference type="ARBA" id="ARBA00022475"/>
    </source>
</evidence>
<feature type="transmembrane region" description="Helical" evidence="7">
    <location>
        <begin position="7"/>
        <end position="26"/>
    </location>
</feature>
<dbReference type="InterPro" id="IPR042194">
    <property type="entry name" value="FHIPEP_1"/>
</dbReference>
<feature type="transmembrane region" description="Helical" evidence="7">
    <location>
        <begin position="32"/>
        <end position="51"/>
    </location>
</feature>
<dbReference type="GO" id="GO:0009306">
    <property type="term" value="P:protein secretion"/>
    <property type="evidence" value="ECO:0007669"/>
    <property type="project" value="InterPro"/>
</dbReference>
<dbReference type="EMBL" id="QGGI01000017">
    <property type="protein sequence ID" value="PWJ88734.1"/>
    <property type="molecule type" value="Genomic_DNA"/>
</dbReference>
<keyword evidence="6 7" id="KW-0472">Membrane</keyword>
<dbReference type="GO" id="GO:0005886">
    <property type="term" value="C:plasma membrane"/>
    <property type="evidence" value="ECO:0007669"/>
    <property type="project" value="UniProtKB-SubCell"/>
</dbReference>